<keyword evidence="6 10" id="KW-0812">Transmembrane</keyword>
<sequence length="162" mass="17954">MEKKKPDAKPAEAPAKKKFPLVKIVMGVVIVVVLAGGGFAAWSYFSAKGGLPLPMSPAPASPKPVLQDMETFLVNLSDPQGERYLKLTMRLRLSNPQTAAEFTERNSELRDAVLMLLSSKERDDISTLSGKMALKRALMAQMNRLLRQGQVEDIYFTEFLVQ</sequence>
<dbReference type="PANTHER" id="PTHR35091">
    <property type="entry name" value="FLAGELLAR PROTEIN FLIL"/>
    <property type="match status" value="1"/>
</dbReference>
<comment type="subcellular location">
    <subcellularLocation>
        <location evidence="2">Cell membrane</location>
        <topology evidence="2">Single-pass membrane protein</topology>
    </subcellularLocation>
</comment>
<proteinExistence type="inferred from homology"/>
<feature type="transmembrane region" description="Helical" evidence="10">
    <location>
        <begin position="21"/>
        <end position="45"/>
    </location>
</feature>
<organism evidence="11 12">
    <name type="scientific">Desulfoglaeba alkanexedens ALDC</name>
    <dbReference type="NCBI Taxonomy" id="980445"/>
    <lineage>
        <taxon>Bacteria</taxon>
        <taxon>Pseudomonadati</taxon>
        <taxon>Thermodesulfobacteriota</taxon>
        <taxon>Syntrophobacteria</taxon>
        <taxon>Syntrophobacterales</taxon>
        <taxon>Syntrophobacteraceae</taxon>
        <taxon>Desulfoglaeba</taxon>
    </lineage>
</organism>
<dbReference type="GO" id="GO:0009425">
    <property type="term" value="C:bacterial-type flagellum basal body"/>
    <property type="evidence" value="ECO:0007669"/>
    <property type="project" value="InterPro"/>
</dbReference>
<dbReference type="AlphaFoldDB" id="A0A4P8L472"/>
<dbReference type="KEGG" id="dax:FDQ92_11315"/>
<dbReference type="Pfam" id="PF03748">
    <property type="entry name" value="FliL"/>
    <property type="match status" value="1"/>
</dbReference>
<keyword evidence="5 10" id="KW-0145">Chemotaxis</keyword>
<dbReference type="GO" id="GO:0005886">
    <property type="term" value="C:plasma membrane"/>
    <property type="evidence" value="ECO:0007669"/>
    <property type="project" value="UniProtKB-SubCell"/>
</dbReference>
<evidence type="ECO:0000256" key="4">
    <source>
        <dbReference type="ARBA" id="ARBA00022475"/>
    </source>
</evidence>
<comment type="function">
    <text evidence="1 10">Controls the rotational direction of flagella during chemotaxis.</text>
</comment>
<dbReference type="GO" id="GO:0071978">
    <property type="term" value="P:bacterial-type flagellum-dependent swarming motility"/>
    <property type="evidence" value="ECO:0007669"/>
    <property type="project" value="TreeGrafter"/>
</dbReference>
<dbReference type="RefSeq" id="WP_137424992.1">
    <property type="nucleotide sequence ID" value="NZ_CP040098.1"/>
</dbReference>
<gene>
    <name evidence="11" type="ORF">FDQ92_11315</name>
</gene>
<evidence type="ECO:0000256" key="6">
    <source>
        <dbReference type="ARBA" id="ARBA00022692"/>
    </source>
</evidence>
<accession>A0A4P8L472</accession>
<reference evidence="11 12" key="2">
    <citation type="submission" date="2019-05" db="EMBL/GenBank/DDBJ databases">
        <authorList>
            <person name="Suflita J.M."/>
            <person name="Marks C.R."/>
        </authorList>
    </citation>
    <scope>NUCLEOTIDE SEQUENCE [LARGE SCALE GENOMIC DNA]</scope>
    <source>
        <strain evidence="11 12">ALDC</strain>
    </source>
</reference>
<dbReference type="Proteomes" id="UP000298602">
    <property type="component" value="Chromosome"/>
</dbReference>
<dbReference type="InterPro" id="IPR005503">
    <property type="entry name" value="FliL"/>
</dbReference>
<evidence type="ECO:0000256" key="7">
    <source>
        <dbReference type="ARBA" id="ARBA00022779"/>
    </source>
</evidence>
<dbReference type="EMBL" id="CP040098">
    <property type="protein sequence ID" value="QCQ22708.1"/>
    <property type="molecule type" value="Genomic_DNA"/>
</dbReference>
<evidence type="ECO:0000313" key="12">
    <source>
        <dbReference type="Proteomes" id="UP000298602"/>
    </source>
</evidence>
<evidence type="ECO:0000256" key="2">
    <source>
        <dbReference type="ARBA" id="ARBA00004162"/>
    </source>
</evidence>
<dbReference type="PANTHER" id="PTHR35091:SF2">
    <property type="entry name" value="FLAGELLAR PROTEIN FLIL"/>
    <property type="match status" value="1"/>
</dbReference>
<evidence type="ECO:0000313" key="11">
    <source>
        <dbReference type="EMBL" id="QCQ22708.1"/>
    </source>
</evidence>
<keyword evidence="11" id="KW-0966">Cell projection</keyword>
<keyword evidence="8 10" id="KW-1133">Transmembrane helix</keyword>
<dbReference type="GO" id="GO:0006935">
    <property type="term" value="P:chemotaxis"/>
    <property type="evidence" value="ECO:0007669"/>
    <property type="project" value="UniProtKB-KW"/>
</dbReference>
<dbReference type="OrthoDB" id="9799777at2"/>
<evidence type="ECO:0000256" key="10">
    <source>
        <dbReference type="RuleBase" id="RU364125"/>
    </source>
</evidence>
<keyword evidence="11" id="KW-0969">Cilium</keyword>
<keyword evidence="11" id="KW-0282">Flagellum</keyword>
<comment type="similarity">
    <text evidence="3 10">Belongs to the FliL family.</text>
</comment>
<evidence type="ECO:0000256" key="8">
    <source>
        <dbReference type="ARBA" id="ARBA00022989"/>
    </source>
</evidence>
<name>A0A4P8L472_9BACT</name>
<keyword evidence="7 10" id="KW-0283">Flagellar rotation</keyword>
<evidence type="ECO:0000256" key="3">
    <source>
        <dbReference type="ARBA" id="ARBA00008281"/>
    </source>
</evidence>
<keyword evidence="12" id="KW-1185">Reference proteome</keyword>
<keyword evidence="9 10" id="KW-0472">Membrane</keyword>
<reference evidence="11 12" key="1">
    <citation type="submission" date="2019-05" db="EMBL/GenBank/DDBJ databases">
        <title>The Complete Genome Sequence of the n-alkane-degrading Desulfoglaeba alkanexedens ALDC reveals multiple alkylsuccinate synthase gene clusters.</title>
        <authorList>
            <person name="Callaghan A.V."/>
            <person name="Davidova I.A."/>
            <person name="Duncan K.E."/>
            <person name="Morris B."/>
            <person name="McInerney M.J."/>
        </authorList>
    </citation>
    <scope>NUCLEOTIDE SEQUENCE [LARGE SCALE GENOMIC DNA]</scope>
    <source>
        <strain evidence="11 12">ALDC</strain>
    </source>
</reference>
<evidence type="ECO:0000256" key="9">
    <source>
        <dbReference type="ARBA" id="ARBA00023136"/>
    </source>
</evidence>
<keyword evidence="4 10" id="KW-1003">Cell membrane</keyword>
<protein>
    <recommendedName>
        <fullName evidence="10">Flagellar protein FliL</fullName>
    </recommendedName>
</protein>
<evidence type="ECO:0000256" key="5">
    <source>
        <dbReference type="ARBA" id="ARBA00022500"/>
    </source>
</evidence>
<evidence type="ECO:0000256" key="1">
    <source>
        <dbReference type="ARBA" id="ARBA00002254"/>
    </source>
</evidence>